<organism evidence="2 3">
    <name type="scientific">Pseudoalteromonas luteoviolacea DSM 6061</name>
    <dbReference type="NCBI Taxonomy" id="1365250"/>
    <lineage>
        <taxon>Bacteria</taxon>
        <taxon>Pseudomonadati</taxon>
        <taxon>Pseudomonadota</taxon>
        <taxon>Gammaproteobacteria</taxon>
        <taxon>Alteromonadales</taxon>
        <taxon>Pseudoalteromonadaceae</taxon>
        <taxon>Pseudoalteromonas</taxon>
    </lineage>
</organism>
<dbReference type="SUPFAM" id="SSF55729">
    <property type="entry name" value="Acyl-CoA N-acyltransferases (Nat)"/>
    <property type="match status" value="1"/>
</dbReference>
<protein>
    <recommendedName>
        <fullName evidence="1">N-acetyltransferase domain-containing protein</fullName>
    </recommendedName>
</protein>
<gene>
    <name evidence="2" type="ORF">N475_08105</name>
</gene>
<dbReference type="PANTHER" id="PTHR43415:SF3">
    <property type="entry name" value="GNAT-FAMILY ACETYLTRANSFERASE"/>
    <property type="match status" value="1"/>
</dbReference>
<dbReference type="AlphaFoldDB" id="A0A166Z8V7"/>
<dbReference type="PANTHER" id="PTHR43415">
    <property type="entry name" value="SPERMIDINE N(1)-ACETYLTRANSFERASE"/>
    <property type="match status" value="1"/>
</dbReference>
<sequence length="148" mass="16974">MVLIEIKPTQIEHIDAFVAMEKAGTTSSYIIPYSKEQHLAEMHKEDNVYLSVFHQGVLAGFIILACEADQSVEFRRIVIASKGQGVGQKAISLMETHCVKQLNCKRIWLDVFESNLRGIHIYNKLGYRPFDDSLHMGKKLILMEKKFY</sequence>
<dbReference type="InterPro" id="IPR016181">
    <property type="entry name" value="Acyl_CoA_acyltransferase"/>
</dbReference>
<dbReference type="Pfam" id="PF00583">
    <property type="entry name" value="Acetyltransf_1"/>
    <property type="match status" value="1"/>
</dbReference>
<dbReference type="InterPro" id="IPR000182">
    <property type="entry name" value="GNAT_dom"/>
</dbReference>
<evidence type="ECO:0000313" key="2">
    <source>
        <dbReference type="EMBL" id="KZN44061.1"/>
    </source>
</evidence>
<dbReference type="RefSeq" id="WP_063364662.1">
    <property type="nucleotide sequence ID" value="NZ_AQHB01000023.1"/>
</dbReference>
<dbReference type="Proteomes" id="UP000076643">
    <property type="component" value="Unassembled WGS sequence"/>
</dbReference>
<keyword evidence="3" id="KW-1185">Reference proteome</keyword>
<dbReference type="Gene3D" id="3.40.630.30">
    <property type="match status" value="1"/>
</dbReference>
<evidence type="ECO:0000259" key="1">
    <source>
        <dbReference type="PROSITE" id="PS51186"/>
    </source>
</evidence>
<feature type="domain" description="N-acetyltransferase" evidence="1">
    <location>
        <begin position="4"/>
        <end position="148"/>
    </location>
</feature>
<evidence type="ECO:0000313" key="3">
    <source>
        <dbReference type="Proteomes" id="UP000076643"/>
    </source>
</evidence>
<comment type="caution">
    <text evidence="2">The sequence shown here is derived from an EMBL/GenBank/DDBJ whole genome shotgun (WGS) entry which is preliminary data.</text>
</comment>
<reference evidence="2 3" key="1">
    <citation type="submission" date="2013-07" db="EMBL/GenBank/DDBJ databases">
        <title>Comparative Genomic and Metabolomic Analysis of Twelve Strains of Pseudoalteromonas luteoviolacea.</title>
        <authorList>
            <person name="Vynne N.G."/>
            <person name="Mansson M."/>
            <person name="Gram L."/>
        </authorList>
    </citation>
    <scope>NUCLEOTIDE SEQUENCE [LARGE SCALE GENOMIC DNA]</scope>
    <source>
        <strain evidence="2 3">DSM 6061</strain>
    </source>
</reference>
<dbReference type="EMBL" id="AUYB01000068">
    <property type="protein sequence ID" value="KZN44061.1"/>
    <property type="molecule type" value="Genomic_DNA"/>
</dbReference>
<accession>A0A166Z8V7</accession>
<dbReference type="PROSITE" id="PS51186">
    <property type="entry name" value="GNAT"/>
    <property type="match status" value="1"/>
</dbReference>
<dbReference type="GO" id="GO:0016747">
    <property type="term" value="F:acyltransferase activity, transferring groups other than amino-acyl groups"/>
    <property type="evidence" value="ECO:0007669"/>
    <property type="project" value="InterPro"/>
</dbReference>
<name>A0A166Z8V7_9GAMM</name>
<proteinExistence type="predicted"/>
<dbReference type="PATRIC" id="fig|1365250.3.peg.593"/>